<feature type="region of interest" description="Disordered" evidence="1">
    <location>
        <begin position="24"/>
        <end position="55"/>
    </location>
</feature>
<accession>A0ABT6CDV1</accession>
<proteinExistence type="predicted"/>
<dbReference type="EMBL" id="JAROAV010000057">
    <property type="protein sequence ID" value="MDF8266457.1"/>
    <property type="molecule type" value="Genomic_DNA"/>
</dbReference>
<evidence type="ECO:0008006" key="4">
    <source>
        <dbReference type="Google" id="ProtNLM"/>
    </source>
</evidence>
<organism evidence="2 3">
    <name type="scientific">Luteipulveratus flavus</name>
    <dbReference type="NCBI Taxonomy" id="3031728"/>
    <lineage>
        <taxon>Bacteria</taxon>
        <taxon>Bacillati</taxon>
        <taxon>Actinomycetota</taxon>
        <taxon>Actinomycetes</taxon>
        <taxon>Micrococcales</taxon>
        <taxon>Dermacoccaceae</taxon>
        <taxon>Luteipulveratus</taxon>
    </lineage>
</organism>
<dbReference type="PROSITE" id="PS51257">
    <property type="entry name" value="PROKAR_LIPOPROTEIN"/>
    <property type="match status" value="1"/>
</dbReference>
<comment type="caution">
    <text evidence="2">The sequence shown here is derived from an EMBL/GenBank/DDBJ whole genome shotgun (WGS) entry which is preliminary data.</text>
</comment>
<gene>
    <name evidence="2" type="ORF">P4R38_19580</name>
</gene>
<dbReference type="RefSeq" id="WP_277193663.1">
    <property type="nucleotide sequence ID" value="NZ_JAROAV010000057.1"/>
</dbReference>
<reference evidence="2 3" key="1">
    <citation type="submission" date="2023-03" db="EMBL/GenBank/DDBJ databases">
        <title>YIM 133296 draft genome.</title>
        <authorList>
            <person name="Xiong L."/>
        </authorList>
    </citation>
    <scope>NUCLEOTIDE SEQUENCE [LARGE SCALE GENOMIC DNA]</scope>
    <source>
        <strain evidence="2 3">YIM 133296</strain>
    </source>
</reference>
<keyword evidence="3" id="KW-1185">Reference proteome</keyword>
<evidence type="ECO:0000256" key="1">
    <source>
        <dbReference type="SAM" id="MobiDB-lite"/>
    </source>
</evidence>
<dbReference type="Gene3D" id="2.50.20.20">
    <property type="match status" value="1"/>
</dbReference>
<protein>
    <recommendedName>
        <fullName evidence="4">Lipoprotein</fullName>
    </recommendedName>
</protein>
<evidence type="ECO:0000313" key="3">
    <source>
        <dbReference type="Proteomes" id="UP001528912"/>
    </source>
</evidence>
<name>A0ABT6CDV1_9MICO</name>
<sequence>MRLTGVVGVGLLVWLTAGCQTDAPRAAAPKSSTTVATPAAVGTSATSGVPSAPRGSRLARAVSSMRAAKSVRFSVTSDLAVPGFRVRTVRDVRVDVSRNRQHVRVVMTPSEGKEAGKKLETDVVVTSKAYYLTMPSWTDARRGKWLRFTGSAMVNAGIPAPDRANTTAVPLGVAEFTADRGADGTGASITGTVDAASGMNLLGMQTALSKDARLSDTLAGRIPAVLTFKPSGAIASLTVSGRGHSVTGSSTTTPMDYLQEMITGATAKLTVADVGGPVDIIVPPRSKIYRD</sequence>
<dbReference type="Proteomes" id="UP001528912">
    <property type="component" value="Unassembled WGS sequence"/>
</dbReference>
<evidence type="ECO:0000313" key="2">
    <source>
        <dbReference type="EMBL" id="MDF8266457.1"/>
    </source>
</evidence>